<dbReference type="GO" id="GO:0032259">
    <property type="term" value="P:methylation"/>
    <property type="evidence" value="ECO:0007669"/>
    <property type="project" value="UniProtKB-KW"/>
</dbReference>
<evidence type="ECO:0000313" key="7">
    <source>
        <dbReference type="Proteomes" id="UP000184196"/>
    </source>
</evidence>
<evidence type="ECO:0000256" key="3">
    <source>
        <dbReference type="ARBA" id="ARBA00022679"/>
    </source>
</evidence>
<accession>A0A1M5BUP4</accession>
<comment type="function">
    <text evidence="5">Catalyzes the methylation of C-1 in cobalt-precorrin-5B to form cobalt-precorrin-6A.</text>
</comment>
<dbReference type="EMBL" id="FQUW01000031">
    <property type="protein sequence ID" value="SHF46283.1"/>
    <property type="molecule type" value="Genomic_DNA"/>
</dbReference>
<proteinExistence type="inferred from homology"/>
<gene>
    <name evidence="5" type="primary">cbiD</name>
    <name evidence="6" type="ORF">SAMN02745218_02325</name>
</gene>
<dbReference type="PANTHER" id="PTHR35863">
    <property type="entry name" value="COBALT-PRECORRIN-5B C(1)-METHYLTRANSFERASE"/>
    <property type="match status" value="1"/>
</dbReference>
<protein>
    <recommendedName>
        <fullName evidence="5">Cobalt-precorrin-5B C(1)-methyltransferase</fullName>
        <ecNumber evidence="5">2.1.1.195</ecNumber>
    </recommendedName>
    <alternativeName>
        <fullName evidence="5">Cobalt-precorrin-6A synthase</fullName>
    </alternativeName>
</protein>
<organism evidence="6 7">
    <name type="scientific">Desulfofundulus australicus DSM 11792</name>
    <dbReference type="NCBI Taxonomy" id="1121425"/>
    <lineage>
        <taxon>Bacteria</taxon>
        <taxon>Bacillati</taxon>
        <taxon>Bacillota</taxon>
        <taxon>Clostridia</taxon>
        <taxon>Eubacteriales</taxon>
        <taxon>Peptococcaceae</taxon>
        <taxon>Desulfofundulus</taxon>
    </lineage>
</organism>
<evidence type="ECO:0000256" key="1">
    <source>
        <dbReference type="ARBA" id="ARBA00022573"/>
    </source>
</evidence>
<evidence type="ECO:0000313" key="6">
    <source>
        <dbReference type="EMBL" id="SHF46283.1"/>
    </source>
</evidence>
<keyword evidence="2 5" id="KW-0489">Methyltransferase</keyword>
<dbReference type="EC" id="2.1.1.195" evidence="5"/>
<sequence>MTKSLRNGITTGACAAAAARAATELLYHDTKPGEVTLVNPTGQLIRVPIHKLEKIPGGTRAVVIKDGGDDPDVTHGLPVVVEARPTKKGIQLRGGPGVGRVTKRGLAVAVGEPAINPVPRQMIREAVNSILPPNRGVELTVSVPGGELVARRTLNPRLGIVGGISILGTTGIVRPMSEEAFKDSLLPLLDVARAAGFNQVVLTPGQMGVRTAVNKYGFPADAVVEMSNFVGFMLENCVEKGFSGVLLWGHHGKLLKVAAGIFHTHSRIADARRETLASYAALMGADRTLIAHIMEAGTIESVVDLLAEHNLLGIYHQLASRASQRAMEYVHHRLLVGTVFLTLDGKILGWDHHAREIGRALGCRELK</sequence>
<dbReference type="OrthoDB" id="6439987at2"/>
<comment type="similarity">
    <text evidence="5">Belongs to the CbiD family.</text>
</comment>
<reference evidence="7" key="1">
    <citation type="submission" date="2016-11" db="EMBL/GenBank/DDBJ databases">
        <authorList>
            <person name="Varghese N."/>
            <person name="Submissions S."/>
        </authorList>
    </citation>
    <scope>NUCLEOTIDE SEQUENCE [LARGE SCALE GENOMIC DNA]</scope>
    <source>
        <strain evidence="7">DSM 11792</strain>
    </source>
</reference>
<dbReference type="GO" id="GO:0019251">
    <property type="term" value="P:anaerobic cobalamin biosynthetic process"/>
    <property type="evidence" value="ECO:0007669"/>
    <property type="project" value="UniProtKB-UniRule"/>
</dbReference>
<dbReference type="InterPro" id="IPR036074">
    <property type="entry name" value="CbiD_sf"/>
</dbReference>
<dbReference type="SUPFAM" id="SSF111342">
    <property type="entry name" value="CbiD-like"/>
    <property type="match status" value="1"/>
</dbReference>
<dbReference type="RefSeq" id="WP_073166455.1">
    <property type="nucleotide sequence ID" value="NZ_FQUW01000031.1"/>
</dbReference>
<dbReference type="HAMAP" id="MF_00787">
    <property type="entry name" value="CbiD"/>
    <property type="match status" value="1"/>
</dbReference>
<evidence type="ECO:0000256" key="2">
    <source>
        <dbReference type="ARBA" id="ARBA00022603"/>
    </source>
</evidence>
<dbReference type="AlphaFoldDB" id="A0A1M5BUP4"/>
<keyword evidence="1 5" id="KW-0169">Cobalamin biosynthesis</keyword>
<name>A0A1M5BUP4_9FIRM</name>
<dbReference type="GO" id="GO:0043780">
    <property type="term" value="F:cobalt-precorrin-5B C1-methyltransferase activity"/>
    <property type="evidence" value="ECO:0007669"/>
    <property type="project" value="RHEA"/>
</dbReference>
<dbReference type="NCBIfam" id="NF000849">
    <property type="entry name" value="PRK00075.1-1"/>
    <property type="match status" value="1"/>
</dbReference>
<dbReference type="PANTHER" id="PTHR35863:SF1">
    <property type="entry name" value="COBALT-PRECORRIN-5B C(1)-METHYLTRANSFERASE"/>
    <property type="match status" value="1"/>
</dbReference>
<dbReference type="Pfam" id="PF01888">
    <property type="entry name" value="CbiD"/>
    <property type="match status" value="1"/>
</dbReference>
<dbReference type="PIRSF" id="PIRSF026782">
    <property type="entry name" value="CbiD"/>
    <property type="match status" value="1"/>
</dbReference>
<keyword evidence="7" id="KW-1185">Reference proteome</keyword>
<evidence type="ECO:0000256" key="5">
    <source>
        <dbReference type="HAMAP-Rule" id="MF_00787"/>
    </source>
</evidence>
<keyword evidence="3 5" id="KW-0808">Transferase</keyword>
<dbReference type="Gene3D" id="3.30.2110.10">
    <property type="entry name" value="CbiD-like"/>
    <property type="match status" value="1"/>
</dbReference>
<comment type="catalytic activity">
    <reaction evidence="5">
        <text>Co-precorrin-5B + S-adenosyl-L-methionine = Co-precorrin-6A + S-adenosyl-L-homocysteine</text>
        <dbReference type="Rhea" id="RHEA:26285"/>
        <dbReference type="ChEBI" id="CHEBI:57856"/>
        <dbReference type="ChEBI" id="CHEBI:59789"/>
        <dbReference type="ChEBI" id="CHEBI:60063"/>
        <dbReference type="ChEBI" id="CHEBI:60064"/>
        <dbReference type="EC" id="2.1.1.195"/>
    </reaction>
</comment>
<dbReference type="Proteomes" id="UP000184196">
    <property type="component" value="Unassembled WGS sequence"/>
</dbReference>
<evidence type="ECO:0000256" key="4">
    <source>
        <dbReference type="ARBA" id="ARBA00022691"/>
    </source>
</evidence>
<comment type="pathway">
    <text evidence="5">Cofactor biosynthesis; adenosylcobalamin biosynthesis; cob(II)yrinate a,c-diamide from sirohydrochlorin (anaerobic route): step 6/10.</text>
</comment>
<keyword evidence="4 5" id="KW-0949">S-adenosyl-L-methionine</keyword>
<dbReference type="UniPathway" id="UPA00148">
    <property type="reaction ID" value="UER00227"/>
</dbReference>
<dbReference type="InterPro" id="IPR002748">
    <property type="entry name" value="CbiD"/>
</dbReference>
<dbReference type="NCBIfam" id="TIGR00312">
    <property type="entry name" value="cbiD"/>
    <property type="match status" value="1"/>
</dbReference>